<evidence type="ECO:0008006" key="5">
    <source>
        <dbReference type="Google" id="ProtNLM"/>
    </source>
</evidence>
<gene>
    <name evidence="2" type="ORF">DET54_107220</name>
    <name evidence="1" type="ORF">DET56_104223</name>
</gene>
<evidence type="ECO:0000313" key="2">
    <source>
        <dbReference type="EMBL" id="RAI94683.1"/>
    </source>
</evidence>
<reference evidence="1 3" key="1">
    <citation type="submission" date="2018-05" db="EMBL/GenBank/DDBJ databases">
        <title>Freshwater and sediment microbial communities from various areas in North America, analyzing microbe dynamics in response to fracking.</title>
        <authorList>
            <person name="Lamendella R."/>
        </authorList>
    </citation>
    <scope>NUCLEOTIDE SEQUENCE [LARGE SCALE GENOMIC DNA]</scope>
    <source>
        <strain evidence="1 3">DB-3</strain>
        <strain evidence="2 4">NG-13</strain>
    </source>
</reference>
<dbReference type="EMBL" id="QLLI01000007">
    <property type="protein sequence ID" value="RAI94683.1"/>
    <property type="molecule type" value="Genomic_DNA"/>
</dbReference>
<evidence type="ECO:0000313" key="1">
    <source>
        <dbReference type="EMBL" id="PWW42166.1"/>
    </source>
</evidence>
<dbReference type="OrthoDB" id="2521385at2"/>
<dbReference type="Proteomes" id="UP000248827">
    <property type="component" value="Unassembled WGS sequence"/>
</dbReference>
<keyword evidence="4" id="KW-1185">Reference proteome</keyword>
<name>A0A855Y8N8_9BACL</name>
<sequence length="486" mass="55851">MIPVLLESTQYRDLRSNWLRSSHVPGLFVAQGEPEAVKHEVQKLHTHWQDQAIVISVDHPYYSLPIIYQLNAIQPSGDLVACKNALLRFKTAGWAPGHRKWVLVEVASHLHASDLGAIHHLLYRQKLRGVSVLVFFHRYPSKMPTRGEMYWLPISLVRETPDHTRSSLDKHLAMARKKGGQEKTLALYNRIAWILLSKSDDPVRYKACLHFFKQNTLFQRLSAAQQAVLWFELAQLLTKKGRDYSGARYCYSEARKLLSHKELTESFRVGKCCALDNGEALIELQEGNADRAIELERQASRRIQLLPDGPEQRTFQIQTALNIAGLQLRSGQWAAAHTTLLAAEKLCTEQYVDWLSPILDLRMEIHRQCGEEEKEYQLLIRLLRLKTASVNAKRLRRAVEIAGEQVRRGSTDLATEVYRLLMMSLPAANLPQIEKIQRAISELETDVSPETSVLDQYINRLRSQLEEWEQLKLWNERRESSCVVPS</sequence>
<proteinExistence type="predicted"/>
<evidence type="ECO:0000313" key="4">
    <source>
        <dbReference type="Proteomes" id="UP000248827"/>
    </source>
</evidence>
<dbReference type="RefSeq" id="WP_109999209.1">
    <property type="nucleotide sequence ID" value="NZ_QGTZ01000004.1"/>
</dbReference>
<dbReference type="Proteomes" id="UP000247078">
    <property type="component" value="Unassembled WGS sequence"/>
</dbReference>
<dbReference type="AlphaFoldDB" id="A0A855Y8N8"/>
<evidence type="ECO:0000313" key="3">
    <source>
        <dbReference type="Proteomes" id="UP000247078"/>
    </source>
</evidence>
<comment type="caution">
    <text evidence="1">The sequence shown here is derived from an EMBL/GenBank/DDBJ whole genome shotgun (WGS) entry which is preliminary data.</text>
</comment>
<protein>
    <recommendedName>
        <fullName evidence="5">Tetratricopeptide repeat protein</fullName>
    </recommendedName>
</protein>
<dbReference type="EMBL" id="QGTZ01000004">
    <property type="protein sequence ID" value="PWW42166.1"/>
    <property type="molecule type" value="Genomic_DNA"/>
</dbReference>
<organism evidence="1 3">
    <name type="scientific">Paenibacillus pabuli</name>
    <dbReference type="NCBI Taxonomy" id="1472"/>
    <lineage>
        <taxon>Bacteria</taxon>
        <taxon>Bacillati</taxon>
        <taxon>Bacillota</taxon>
        <taxon>Bacilli</taxon>
        <taxon>Bacillales</taxon>
        <taxon>Paenibacillaceae</taxon>
        <taxon>Paenibacillus</taxon>
    </lineage>
</organism>
<accession>A0A855Y8N8</accession>